<evidence type="ECO:0008006" key="3">
    <source>
        <dbReference type="Google" id="ProtNLM"/>
    </source>
</evidence>
<gene>
    <name evidence="1" type="ORF">GCM10023186_41490</name>
</gene>
<evidence type="ECO:0000313" key="2">
    <source>
        <dbReference type="Proteomes" id="UP001500454"/>
    </source>
</evidence>
<accession>A0ABP8JJD5</accession>
<reference evidence="2" key="1">
    <citation type="journal article" date="2019" name="Int. J. Syst. Evol. Microbiol.">
        <title>The Global Catalogue of Microorganisms (GCM) 10K type strain sequencing project: providing services to taxonomists for standard genome sequencing and annotation.</title>
        <authorList>
            <consortium name="The Broad Institute Genomics Platform"/>
            <consortium name="The Broad Institute Genome Sequencing Center for Infectious Disease"/>
            <person name="Wu L."/>
            <person name="Ma J."/>
        </authorList>
    </citation>
    <scope>NUCLEOTIDE SEQUENCE [LARGE SCALE GENOMIC DNA]</scope>
    <source>
        <strain evidence="2">JCM 17924</strain>
    </source>
</reference>
<protein>
    <recommendedName>
        <fullName evidence="3">Dephospho-CoA kinase</fullName>
    </recommendedName>
</protein>
<keyword evidence="2" id="KW-1185">Reference proteome</keyword>
<dbReference type="SUPFAM" id="SSF52540">
    <property type="entry name" value="P-loop containing nucleoside triphosphate hydrolases"/>
    <property type="match status" value="1"/>
</dbReference>
<name>A0ABP8JJD5_9BACT</name>
<proteinExistence type="predicted"/>
<dbReference type="EMBL" id="BAABHA010000015">
    <property type="protein sequence ID" value="GAA4391786.1"/>
    <property type="molecule type" value="Genomic_DNA"/>
</dbReference>
<evidence type="ECO:0000313" key="1">
    <source>
        <dbReference type="EMBL" id="GAA4391786.1"/>
    </source>
</evidence>
<dbReference type="InterPro" id="IPR027417">
    <property type="entry name" value="P-loop_NTPase"/>
</dbReference>
<dbReference type="Gene3D" id="3.40.50.300">
    <property type="entry name" value="P-loop containing nucleotide triphosphate hydrolases"/>
    <property type="match status" value="1"/>
</dbReference>
<comment type="caution">
    <text evidence="1">The sequence shown here is derived from an EMBL/GenBank/DDBJ whole genome shotgun (WGS) entry which is preliminary data.</text>
</comment>
<dbReference type="Proteomes" id="UP001500454">
    <property type="component" value="Unassembled WGS sequence"/>
</dbReference>
<dbReference type="RefSeq" id="WP_345227348.1">
    <property type="nucleotide sequence ID" value="NZ_BAABHA010000015.1"/>
</dbReference>
<sequence>MNKPLQLIGISGKRGAGKSAVADILQYKCGYHHPDVHILNFADPLKAVCATLEDPEAPYEPLLSYYEQEGKAKPSGLLGLTRGELLQSVGQALRDKHPTIWVDVTMKAARALLSGIDDQQLVVVADIRYPNEADAIKAAGGILIRVVGDPMNQRGDGTRDDTHPSETALDDYPGFNVVLYNTGDKAELTELVQKSLAAINERLSRNKRVLFDIGTPSGVHGR</sequence>
<organism evidence="1 2">
    <name type="scientific">Hymenobacter koreensis</name>
    <dbReference type="NCBI Taxonomy" id="1084523"/>
    <lineage>
        <taxon>Bacteria</taxon>
        <taxon>Pseudomonadati</taxon>
        <taxon>Bacteroidota</taxon>
        <taxon>Cytophagia</taxon>
        <taxon>Cytophagales</taxon>
        <taxon>Hymenobacteraceae</taxon>
        <taxon>Hymenobacter</taxon>
    </lineage>
</organism>